<evidence type="ECO:0000313" key="4">
    <source>
        <dbReference type="Proteomes" id="UP000265618"/>
    </source>
</evidence>
<comment type="caution">
    <text evidence="3">The sequence shown here is derived from an EMBL/GenBank/DDBJ whole genome shotgun (WGS) entry which is preliminary data.</text>
</comment>
<dbReference type="Proteomes" id="UP000265618">
    <property type="component" value="Unassembled WGS sequence"/>
</dbReference>
<evidence type="ECO:0000313" key="3">
    <source>
        <dbReference type="EMBL" id="GIQ89528.1"/>
    </source>
</evidence>
<keyword evidence="4" id="KW-1185">Reference proteome</keyword>
<feature type="repeat" description="FG-GAP" evidence="1">
    <location>
        <begin position="36"/>
        <end position="77"/>
    </location>
</feature>
<dbReference type="Pfam" id="PF14312">
    <property type="entry name" value="FG-GAP_2"/>
    <property type="match status" value="1"/>
</dbReference>
<evidence type="ECO:0000256" key="1">
    <source>
        <dbReference type="PROSITE-ProRule" id="PRU00803"/>
    </source>
</evidence>
<dbReference type="EMBL" id="BDIP01005139">
    <property type="protein sequence ID" value="GIQ89528.1"/>
    <property type="molecule type" value="Genomic_DNA"/>
</dbReference>
<proteinExistence type="predicted"/>
<organism evidence="3 4">
    <name type="scientific">Kipferlia bialata</name>
    <dbReference type="NCBI Taxonomy" id="797122"/>
    <lineage>
        <taxon>Eukaryota</taxon>
        <taxon>Metamonada</taxon>
        <taxon>Carpediemonas-like organisms</taxon>
        <taxon>Kipferlia</taxon>
    </lineage>
</organism>
<dbReference type="AlphaFoldDB" id="A0A9K3D922"/>
<keyword evidence="2" id="KW-0732">Signal</keyword>
<dbReference type="InterPro" id="IPR013519">
    <property type="entry name" value="Int_alpha_beta-p"/>
</dbReference>
<name>A0A9K3D922_9EUKA</name>
<feature type="chain" id="PRO_5039898107" evidence="2">
    <location>
        <begin position="24"/>
        <end position="77"/>
    </location>
</feature>
<sequence>MMRYGLIFSLYLAACAILTSAHAYTDGGIYPQVPFAFNLTNPEPNTYSQFGAAVDISGDWSVVGAPYYDGDETHSGA</sequence>
<gene>
    <name evidence="3" type="ORF">KIPB_012021</name>
</gene>
<evidence type="ECO:0000256" key="2">
    <source>
        <dbReference type="SAM" id="SignalP"/>
    </source>
</evidence>
<feature type="signal peptide" evidence="2">
    <location>
        <begin position="1"/>
        <end position="23"/>
    </location>
</feature>
<protein>
    <submittedName>
        <fullName evidence="3">Uncharacterized protein</fullName>
    </submittedName>
</protein>
<reference evidence="3 4" key="1">
    <citation type="journal article" date="2018" name="PLoS ONE">
        <title>The draft genome of Kipferlia bialata reveals reductive genome evolution in fornicate parasites.</title>
        <authorList>
            <person name="Tanifuji G."/>
            <person name="Takabayashi S."/>
            <person name="Kume K."/>
            <person name="Takagi M."/>
            <person name="Nakayama T."/>
            <person name="Kamikawa R."/>
            <person name="Inagaki Y."/>
            <person name="Hashimoto T."/>
        </authorList>
    </citation>
    <scope>NUCLEOTIDE SEQUENCE [LARGE SCALE GENOMIC DNA]</scope>
    <source>
        <strain evidence="3">NY0173</strain>
    </source>
</reference>
<dbReference type="PROSITE" id="PS51470">
    <property type="entry name" value="FG_GAP"/>
    <property type="match status" value="1"/>
</dbReference>
<accession>A0A9K3D922</accession>
<dbReference type="InterPro" id="IPR013517">
    <property type="entry name" value="FG-GAP"/>
</dbReference>